<dbReference type="AlphaFoldDB" id="A0A6L2NVI9"/>
<feature type="region of interest" description="Disordered" evidence="2">
    <location>
        <begin position="1"/>
        <end position="35"/>
    </location>
</feature>
<dbReference type="PROSITE" id="PS50158">
    <property type="entry name" value="ZF_CCHC"/>
    <property type="match status" value="1"/>
</dbReference>
<dbReference type="Pfam" id="PF00098">
    <property type="entry name" value="zf-CCHC"/>
    <property type="match status" value="1"/>
</dbReference>
<keyword evidence="1" id="KW-0479">Metal-binding</keyword>
<evidence type="ECO:0000259" key="3">
    <source>
        <dbReference type="PROSITE" id="PS50158"/>
    </source>
</evidence>
<evidence type="ECO:0000256" key="1">
    <source>
        <dbReference type="PROSITE-ProRule" id="PRU00047"/>
    </source>
</evidence>
<name>A0A6L2NVI9_TANCI</name>
<keyword evidence="1" id="KW-0862">Zinc</keyword>
<gene>
    <name evidence="4" type="ORF">Tci_062181</name>
</gene>
<proteinExistence type="predicted"/>
<sequence>MLATRESGKVTTKEALARQQNKEHKVFRAHTTEPSNKKGYARNLPLCNKCKFYHTSLCVAKCGNCKRMGYQTRDCRTPVLRAKQRPLVAKQKAEVTCYECEELGHYKSDCSTLNFQNRVNTHRKEKLHGNSGVVANNVNT</sequence>
<dbReference type="SUPFAM" id="SSF57756">
    <property type="entry name" value="Retrovirus zinc finger-like domains"/>
    <property type="match status" value="1"/>
</dbReference>
<dbReference type="GO" id="GO:0008270">
    <property type="term" value="F:zinc ion binding"/>
    <property type="evidence" value="ECO:0007669"/>
    <property type="project" value="UniProtKB-KW"/>
</dbReference>
<organism evidence="4">
    <name type="scientific">Tanacetum cinerariifolium</name>
    <name type="common">Dalmatian daisy</name>
    <name type="synonym">Chrysanthemum cinerariifolium</name>
    <dbReference type="NCBI Taxonomy" id="118510"/>
    <lineage>
        <taxon>Eukaryota</taxon>
        <taxon>Viridiplantae</taxon>
        <taxon>Streptophyta</taxon>
        <taxon>Embryophyta</taxon>
        <taxon>Tracheophyta</taxon>
        <taxon>Spermatophyta</taxon>
        <taxon>Magnoliopsida</taxon>
        <taxon>eudicotyledons</taxon>
        <taxon>Gunneridae</taxon>
        <taxon>Pentapetalae</taxon>
        <taxon>asterids</taxon>
        <taxon>campanulids</taxon>
        <taxon>Asterales</taxon>
        <taxon>Asteraceae</taxon>
        <taxon>Asteroideae</taxon>
        <taxon>Anthemideae</taxon>
        <taxon>Anthemidinae</taxon>
        <taxon>Tanacetum</taxon>
    </lineage>
</organism>
<dbReference type="SMART" id="SM00343">
    <property type="entry name" value="ZnF_C2HC"/>
    <property type="match status" value="2"/>
</dbReference>
<comment type="caution">
    <text evidence="4">The sequence shown here is derived from an EMBL/GenBank/DDBJ whole genome shotgun (WGS) entry which is preliminary data.</text>
</comment>
<feature type="domain" description="CCHC-type" evidence="3">
    <location>
        <begin position="97"/>
        <end position="110"/>
    </location>
</feature>
<feature type="compositionally biased region" description="Basic and acidic residues" evidence="2">
    <location>
        <begin position="1"/>
        <end position="26"/>
    </location>
</feature>
<dbReference type="GO" id="GO:0003676">
    <property type="term" value="F:nucleic acid binding"/>
    <property type="evidence" value="ECO:0007669"/>
    <property type="project" value="InterPro"/>
</dbReference>
<dbReference type="InterPro" id="IPR001878">
    <property type="entry name" value="Znf_CCHC"/>
</dbReference>
<protein>
    <recommendedName>
        <fullName evidence="3">CCHC-type domain-containing protein</fullName>
    </recommendedName>
</protein>
<evidence type="ECO:0000256" key="2">
    <source>
        <dbReference type="SAM" id="MobiDB-lite"/>
    </source>
</evidence>
<accession>A0A6L2NVI9</accession>
<reference evidence="4" key="1">
    <citation type="journal article" date="2019" name="Sci. Rep.">
        <title>Draft genome of Tanacetum cinerariifolium, the natural source of mosquito coil.</title>
        <authorList>
            <person name="Yamashiro T."/>
            <person name="Shiraishi A."/>
            <person name="Satake H."/>
            <person name="Nakayama K."/>
        </authorList>
    </citation>
    <scope>NUCLEOTIDE SEQUENCE</scope>
</reference>
<keyword evidence="1" id="KW-0863">Zinc-finger</keyword>
<dbReference type="Gene3D" id="4.10.60.10">
    <property type="entry name" value="Zinc finger, CCHC-type"/>
    <property type="match status" value="1"/>
</dbReference>
<dbReference type="EMBL" id="BKCJ010010133">
    <property type="protein sequence ID" value="GEU90203.1"/>
    <property type="molecule type" value="Genomic_DNA"/>
</dbReference>
<evidence type="ECO:0000313" key="4">
    <source>
        <dbReference type="EMBL" id="GEU90203.1"/>
    </source>
</evidence>
<dbReference type="InterPro" id="IPR036875">
    <property type="entry name" value="Znf_CCHC_sf"/>
</dbReference>